<dbReference type="AlphaFoldDB" id="Q8VWU4"/>
<protein>
    <submittedName>
        <fullName evidence="4">Putative iron/ascorbate oxidoreductase mRNA</fullName>
    </submittedName>
</protein>
<name>Q8VWU4_NARPS</name>
<dbReference type="PANTHER" id="PTHR10209:SF751">
    <property type="entry name" value="OS06G0255100 PROTEIN"/>
    <property type="match status" value="1"/>
</dbReference>
<feature type="non-terminal residue" evidence="4">
    <location>
        <position position="1"/>
    </location>
</feature>
<dbReference type="InterPro" id="IPR027443">
    <property type="entry name" value="IPNS-like_sf"/>
</dbReference>
<dbReference type="GO" id="GO:0046872">
    <property type="term" value="F:metal ion binding"/>
    <property type="evidence" value="ECO:0007669"/>
    <property type="project" value="UniProtKB-KW"/>
</dbReference>
<dbReference type="SUPFAM" id="SSF51197">
    <property type="entry name" value="Clavaminate synthase-like"/>
    <property type="match status" value="1"/>
</dbReference>
<dbReference type="EMBL" id="AF462203">
    <property type="protein sequence ID" value="AAL69366.1"/>
    <property type="molecule type" value="mRNA"/>
</dbReference>
<accession>Q8VWU4</accession>
<organism evidence="4">
    <name type="scientific">Narcissus pseudonarcissus</name>
    <name type="common">Daffodil</name>
    <dbReference type="NCBI Taxonomy" id="39639"/>
    <lineage>
        <taxon>Eukaryota</taxon>
        <taxon>Viridiplantae</taxon>
        <taxon>Streptophyta</taxon>
        <taxon>Embryophyta</taxon>
        <taxon>Tracheophyta</taxon>
        <taxon>Spermatophyta</taxon>
        <taxon>Magnoliopsida</taxon>
        <taxon>Liliopsida</taxon>
        <taxon>Asparagales</taxon>
        <taxon>Amaryllidaceae</taxon>
        <taxon>Amaryllidoideae</taxon>
        <taxon>Narcissus</taxon>
    </lineage>
</organism>
<proteinExistence type="evidence at transcript level"/>
<dbReference type="GO" id="GO:0016491">
    <property type="term" value="F:oxidoreductase activity"/>
    <property type="evidence" value="ECO:0007669"/>
    <property type="project" value="UniProtKB-KW"/>
</dbReference>
<keyword evidence="2" id="KW-0560">Oxidoreductase</keyword>
<keyword evidence="3" id="KW-0408">Iron</keyword>
<evidence type="ECO:0000313" key="4">
    <source>
        <dbReference type="EMBL" id="AAL69366.1"/>
    </source>
</evidence>
<dbReference type="PANTHER" id="PTHR10209">
    <property type="entry name" value="OXIDOREDUCTASE, 2OG-FE II OXYGENASE FAMILY PROTEIN"/>
    <property type="match status" value="1"/>
</dbReference>
<evidence type="ECO:0000256" key="1">
    <source>
        <dbReference type="ARBA" id="ARBA00022723"/>
    </source>
</evidence>
<evidence type="ECO:0000256" key="3">
    <source>
        <dbReference type="ARBA" id="ARBA00023004"/>
    </source>
</evidence>
<dbReference type="Gene3D" id="2.60.120.330">
    <property type="entry name" value="B-lactam Antibiotic, Isopenicillin N Synthase, Chain"/>
    <property type="match status" value="1"/>
</dbReference>
<reference evidence="4" key="1">
    <citation type="journal article" date="2002" name="Plant Sci.">
        <title>Identification of genes associated with perianth senescence in daffodil (Narcissus pseudonarcissus L. 'Dutch Master').</title>
        <authorList>
            <person name="Hunter D.A."/>
            <person name="Steele B.C."/>
            <person name="Reid M.S."/>
        </authorList>
    </citation>
    <scope>NUCLEOTIDE SEQUENCE</scope>
    <source>
        <tissue evidence="4">4-day old flower tepal</tissue>
    </source>
</reference>
<keyword evidence="1" id="KW-0479">Metal-binding</keyword>
<feature type="non-terminal residue" evidence="4">
    <location>
        <position position="131"/>
    </location>
</feature>
<sequence>RMFHELDAESKAEFYSRDPKKSVKYNSNYDLYESPTAYWSDTISCHFDKLMDPEELPSVCRAEMLNYHQHVMTLVEMLCELLSEALGLPSSYLKNINSTESQLLAAHNYPPCPEPTLTLGMPKHIDPSFLT</sequence>
<evidence type="ECO:0000256" key="2">
    <source>
        <dbReference type="ARBA" id="ARBA00023002"/>
    </source>
</evidence>